<feature type="transmembrane region" description="Helical" evidence="2">
    <location>
        <begin position="6"/>
        <end position="22"/>
    </location>
</feature>
<feature type="compositionally biased region" description="Basic and acidic residues" evidence="1">
    <location>
        <begin position="32"/>
        <end position="54"/>
    </location>
</feature>
<keyword evidence="2" id="KW-0472">Membrane</keyword>
<reference evidence="3" key="1">
    <citation type="submission" date="2019-08" db="EMBL/GenBank/DDBJ databases">
        <authorList>
            <person name="Kucharzyk K."/>
            <person name="Murdoch R.W."/>
            <person name="Higgins S."/>
            <person name="Loffler F."/>
        </authorList>
    </citation>
    <scope>NUCLEOTIDE SEQUENCE</scope>
</reference>
<evidence type="ECO:0000256" key="2">
    <source>
        <dbReference type="SAM" id="Phobius"/>
    </source>
</evidence>
<feature type="region of interest" description="Disordered" evidence="1">
    <location>
        <begin position="83"/>
        <end position="107"/>
    </location>
</feature>
<dbReference type="AlphaFoldDB" id="A0A644U067"/>
<protein>
    <submittedName>
        <fullName evidence="3">Uncharacterized protein</fullName>
    </submittedName>
</protein>
<feature type="region of interest" description="Disordered" evidence="1">
    <location>
        <begin position="32"/>
        <end position="58"/>
    </location>
</feature>
<comment type="caution">
    <text evidence="3">The sequence shown here is derived from an EMBL/GenBank/DDBJ whole genome shotgun (WGS) entry which is preliminary data.</text>
</comment>
<proteinExistence type="predicted"/>
<evidence type="ECO:0000313" key="3">
    <source>
        <dbReference type="EMBL" id="MPL72530.1"/>
    </source>
</evidence>
<keyword evidence="2" id="KW-0812">Transmembrane</keyword>
<sequence>MDASTIIYIILGLGALILQGYMEKKKKEQVKQRREESFHEEIGFHEEMDFHEEPSAESLLPPLSDTVRHSEYQMIDIPLSSESEEGISSFKHSVNEAPEQEEAKDGPVFAIDPRNLVLYSEIMAPKFRE</sequence>
<name>A0A644U067_9ZZZZ</name>
<organism evidence="3">
    <name type="scientific">bioreactor metagenome</name>
    <dbReference type="NCBI Taxonomy" id="1076179"/>
    <lineage>
        <taxon>unclassified sequences</taxon>
        <taxon>metagenomes</taxon>
        <taxon>ecological metagenomes</taxon>
    </lineage>
</organism>
<dbReference type="EMBL" id="VSSQ01000066">
    <property type="protein sequence ID" value="MPL72530.1"/>
    <property type="molecule type" value="Genomic_DNA"/>
</dbReference>
<keyword evidence="2" id="KW-1133">Transmembrane helix</keyword>
<evidence type="ECO:0000256" key="1">
    <source>
        <dbReference type="SAM" id="MobiDB-lite"/>
    </source>
</evidence>
<gene>
    <name evidence="3" type="ORF">SDC9_18315</name>
</gene>
<accession>A0A644U067</accession>